<evidence type="ECO:0000313" key="4">
    <source>
        <dbReference type="Proteomes" id="UP000002051"/>
    </source>
</evidence>
<evidence type="ECO:0000313" key="2">
    <source>
        <dbReference type="EMBL" id="KEH19642.1"/>
    </source>
</evidence>
<proteinExistence type="predicted"/>
<protein>
    <submittedName>
        <fullName evidence="2 3">Uncharacterized protein</fullName>
    </submittedName>
</protein>
<reference evidence="2 4" key="1">
    <citation type="journal article" date="2011" name="Nature">
        <title>The Medicago genome provides insight into the evolution of rhizobial symbioses.</title>
        <authorList>
            <person name="Young N.D."/>
            <person name="Debelle F."/>
            <person name="Oldroyd G.E."/>
            <person name="Geurts R."/>
            <person name="Cannon S.B."/>
            <person name="Udvardi M.K."/>
            <person name="Benedito V.A."/>
            <person name="Mayer K.F."/>
            <person name="Gouzy J."/>
            <person name="Schoof H."/>
            <person name="Van de Peer Y."/>
            <person name="Proost S."/>
            <person name="Cook D.R."/>
            <person name="Meyers B.C."/>
            <person name="Spannagl M."/>
            <person name="Cheung F."/>
            <person name="De Mita S."/>
            <person name="Krishnakumar V."/>
            <person name="Gundlach H."/>
            <person name="Zhou S."/>
            <person name="Mudge J."/>
            <person name="Bharti A.K."/>
            <person name="Murray J.D."/>
            <person name="Naoumkina M.A."/>
            <person name="Rosen B."/>
            <person name="Silverstein K.A."/>
            <person name="Tang H."/>
            <person name="Rombauts S."/>
            <person name="Zhao P.X."/>
            <person name="Zhou P."/>
            <person name="Barbe V."/>
            <person name="Bardou P."/>
            <person name="Bechner M."/>
            <person name="Bellec A."/>
            <person name="Berger A."/>
            <person name="Berges H."/>
            <person name="Bidwell S."/>
            <person name="Bisseling T."/>
            <person name="Choisne N."/>
            <person name="Couloux A."/>
            <person name="Denny R."/>
            <person name="Deshpande S."/>
            <person name="Dai X."/>
            <person name="Doyle J.J."/>
            <person name="Dudez A.M."/>
            <person name="Farmer A.D."/>
            <person name="Fouteau S."/>
            <person name="Franken C."/>
            <person name="Gibelin C."/>
            <person name="Gish J."/>
            <person name="Goldstein S."/>
            <person name="Gonzalez A.J."/>
            <person name="Green P.J."/>
            <person name="Hallab A."/>
            <person name="Hartog M."/>
            <person name="Hua A."/>
            <person name="Humphray S.J."/>
            <person name="Jeong D.H."/>
            <person name="Jing Y."/>
            <person name="Jocker A."/>
            <person name="Kenton S.M."/>
            <person name="Kim D.J."/>
            <person name="Klee K."/>
            <person name="Lai H."/>
            <person name="Lang C."/>
            <person name="Lin S."/>
            <person name="Macmil S.L."/>
            <person name="Magdelenat G."/>
            <person name="Matthews L."/>
            <person name="McCorrison J."/>
            <person name="Monaghan E.L."/>
            <person name="Mun J.H."/>
            <person name="Najar F.Z."/>
            <person name="Nicholson C."/>
            <person name="Noirot C."/>
            <person name="O'Bleness M."/>
            <person name="Paule C.R."/>
            <person name="Poulain J."/>
            <person name="Prion F."/>
            <person name="Qin B."/>
            <person name="Qu C."/>
            <person name="Retzel E.F."/>
            <person name="Riddle C."/>
            <person name="Sallet E."/>
            <person name="Samain S."/>
            <person name="Samson N."/>
            <person name="Sanders I."/>
            <person name="Saurat O."/>
            <person name="Scarpelli C."/>
            <person name="Schiex T."/>
            <person name="Segurens B."/>
            <person name="Severin A.J."/>
            <person name="Sherrier D.J."/>
            <person name="Shi R."/>
            <person name="Sims S."/>
            <person name="Singer S.R."/>
            <person name="Sinharoy S."/>
            <person name="Sterck L."/>
            <person name="Viollet A."/>
            <person name="Wang B.B."/>
            <person name="Wang K."/>
            <person name="Wang M."/>
            <person name="Wang X."/>
            <person name="Warfsmann J."/>
            <person name="Weissenbach J."/>
            <person name="White D.D."/>
            <person name="White J.D."/>
            <person name="Wiley G.B."/>
            <person name="Wincker P."/>
            <person name="Xing Y."/>
            <person name="Yang L."/>
            <person name="Yao Z."/>
            <person name="Ying F."/>
            <person name="Zhai J."/>
            <person name="Zhou L."/>
            <person name="Zuber A."/>
            <person name="Denarie J."/>
            <person name="Dixon R.A."/>
            <person name="May G.D."/>
            <person name="Schwartz D.C."/>
            <person name="Rogers J."/>
            <person name="Quetier F."/>
            <person name="Town C.D."/>
            <person name="Roe B.A."/>
        </authorList>
    </citation>
    <scope>NUCLEOTIDE SEQUENCE [LARGE SCALE GENOMIC DNA]</scope>
    <source>
        <strain evidence="2">A17</strain>
        <strain evidence="3 4">cv. Jemalong A17</strain>
    </source>
</reference>
<feature type="signal peptide" evidence="1">
    <location>
        <begin position="1"/>
        <end position="27"/>
    </location>
</feature>
<dbReference type="EMBL" id="CM001224">
    <property type="protein sequence ID" value="KEH19642.1"/>
    <property type="molecule type" value="Genomic_DNA"/>
</dbReference>
<accession>A0A072TQF6</accession>
<dbReference type="AlphaFoldDB" id="A0A072TQF6"/>
<evidence type="ECO:0000256" key="1">
    <source>
        <dbReference type="SAM" id="SignalP"/>
    </source>
</evidence>
<name>A0A072TQF6_MEDTR</name>
<evidence type="ECO:0000313" key="3">
    <source>
        <dbReference type="EnsemblPlants" id="KEH19642"/>
    </source>
</evidence>
<keyword evidence="4" id="KW-1185">Reference proteome</keyword>
<dbReference type="Proteomes" id="UP000002051">
    <property type="component" value="Chromosome 8"/>
</dbReference>
<reference evidence="3" key="3">
    <citation type="submission" date="2015-04" db="UniProtKB">
        <authorList>
            <consortium name="EnsemblPlants"/>
        </authorList>
    </citation>
    <scope>IDENTIFICATION</scope>
    <source>
        <strain evidence="3">cv. Jemalong A17</strain>
    </source>
</reference>
<sequence>MEATVIFIFYLSIRSILHLFFTAMTESTSFLQPANPKFDGFYDHWSMLMENLLCCKEYWKLIEHGVIVAPPNATPEQRRLAEERKLRDLKAKNYLFQGRFHRPATPGGRPGSIDNLCILDPTQKPINTLTKRKIWAI</sequence>
<organism evidence="2 4">
    <name type="scientific">Medicago truncatula</name>
    <name type="common">Barrel medic</name>
    <name type="synonym">Medicago tribuloides</name>
    <dbReference type="NCBI Taxonomy" id="3880"/>
    <lineage>
        <taxon>Eukaryota</taxon>
        <taxon>Viridiplantae</taxon>
        <taxon>Streptophyta</taxon>
        <taxon>Embryophyta</taxon>
        <taxon>Tracheophyta</taxon>
        <taxon>Spermatophyta</taxon>
        <taxon>Magnoliopsida</taxon>
        <taxon>eudicotyledons</taxon>
        <taxon>Gunneridae</taxon>
        <taxon>Pentapetalae</taxon>
        <taxon>rosids</taxon>
        <taxon>fabids</taxon>
        <taxon>Fabales</taxon>
        <taxon>Fabaceae</taxon>
        <taxon>Papilionoideae</taxon>
        <taxon>50 kb inversion clade</taxon>
        <taxon>NPAAA clade</taxon>
        <taxon>Hologalegina</taxon>
        <taxon>IRL clade</taxon>
        <taxon>Trifolieae</taxon>
        <taxon>Medicago</taxon>
    </lineage>
</organism>
<gene>
    <name evidence="2" type="ordered locus">MTR_8g465620</name>
</gene>
<feature type="chain" id="PRO_5014498883" evidence="1">
    <location>
        <begin position="28"/>
        <end position="137"/>
    </location>
</feature>
<dbReference type="EnsemblPlants" id="KEH19642">
    <property type="protein sequence ID" value="KEH19642"/>
    <property type="gene ID" value="MTR_8g465620"/>
</dbReference>
<keyword evidence="1" id="KW-0732">Signal</keyword>
<dbReference type="HOGENOM" id="CLU_1868188_0_0_1"/>
<reference evidence="2 4" key="2">
    <citation type="journal article" date="2014" name="BMC Genomics">
        <title>An improved genome release (version Mt4.0) for the model legume Medicago truncatula.</title>
        <authorList>
            <person name="Tang H."/>
            <person name="Krishnakumar V."/>
            <person name="Bidwell S."/>
            <person name="Rosen B."/>
            <person name="Chan A."/>
            <person name="Zhou S."/>
            <person name="Gentzbittel L."/>
            <person name="Childs K.L."/>
            <person name="Yandell M."/>
            <person name="Gundlach H."/>
            <person name="Mayer K.F."/>
            <person name="Schwartz D.C."/>
            <person name="Town C.D."/>
        </authorList>
    </citation>
    <scope>GENOME REANNOTATION</scope>
    <source>
        <strain evidence="2">A17</strain>
        <strain evidence="3 4">cv. Jemalong A17</strain>
    </source>
</reference>